<reference evidence="2" key="1">
    <citation type="submission" date="2023-11" db="EMBL/GenBank/DDBJ databases">
        <title>Genome Sequence of Bacillus pseudomycoides stain BUPM19.</title>
        <authorList>
            <person name="Farhat A."/>
        </authorList>
    </citation>
    <scope>NUCLEOTIDE SEQUENCE [LARGE SCALE GENOMIC DNA]</scope>
    <source>
        <strain evidence="2">BUPM19</strain>
    </source>
</reference>
<sequence>MTAPVLQKDLKKKQILDEFIEHCKEKQSAALKVGNEKEFYTWVKEARLARRELAAIYRAKEKHDEELARDKTLIQKLIRHLRSRGIDASVVERAHYITFEG</sequence>
<dbReference type="EMBL" id="JAXOVW010000033">
    <property type="protein sequence ID" value="MDZ5608446.1"/>
    <property type="molecule type" value="Genomic_DNA"/>
</dbReference>
<protein>
    <submittedName>
        <fullName evidence="1">Uncharacterized protein</fullName>
    </submittedName>
</protein>
<evidence type="ECO:0000313" key="2">
    <source>
        <dbReference type="Proteomes" id="UP001291930"/>
    </source>
</evidence>
<keyword evidence="2" id="KW-1185">Reference proteome</keyword>
<organism evidence="1 2">
    <name type="scientific">Bacillus bingmayongensis</name>
    <dbReference type="NCBI Taxonomy" id="1150157"/>
    <lineage>
        <taxon>Bacteria</taxon>
        <taxon>Bacillati</taxon>
        <taxon>Bacillota</taxon>
        <taxon>Bacilli</taxon>
        <taxon>Bacillales</taxon>
        <taxon>Bacillaceae</taxon>
        <taxon>Bacillus</taxon>
    </lineage>
</organism>
<dbReference type="RefSeq" id="WP_374218229.1">
    <property type="nucleotide sequence ID" value="NZ_JAXOVW010000033.1"/>
</dbReference>
<accession>A0ABU5JYB0</accession>
<evidence type="ECO:0000313" key="1">
    <source>
        <dbReference type="EMBL" id="MDZ5608446.1"/>
    </source>
</evidence>
<comment type="caution">
    <text evidence="1">The sequence shown here is derived from an EMBL/GenBank/DDBJ whole genome shotgun (WGS) entry which is preliminary data.</text>
</comment>
<name>A0ABU5JYB0_9BACI</name>
<gene>
    <name evidence="1" type="ORF">U2I54_15420</name>
</gene>
<dbReference type="Proteomes" id="UP001291930">
    <property type="component" value="Unassembled WGS sequence"/>
</dbReference>
<proteinExistence type="predicted"/>